<keyword evidence="2" id="KW-1185">Reference proteome</keyword>
<protein>
    <submittedName>
        <fullName evidence="1">AAA family ATPase</fullName>
    </submittedName>
</protein>
<dbReference type="GO" id="GO:0006281">
    <property type="term" value="P:DNA repair"/>
    <property type="evidence" value="ECO:0007669"/>
    <property type="project" value="TreeGrafter"/>
</dbReference>
<name>A0A9X3YL98_9GAMM</name>
<dbReference type="Gene3D" id="3.40.50.300">
    <property type="entry name" value="P-loop containing nucleotide triphosphate hydrolases"/>
    <property type="match status" value="1"/>
</dbReference>
<organism evidence="1 2">
    <name type="scientific">Tahibacter soli</name>
    <dbReference type="NCBI Taxonomy" id="2983605"/>
    <lineage>
        <taxon>Bacteria</taxon>
        <taxon>Pseudomonadati</taxon>
        <taxon>Pseudomonadota</taxon>
        <taxon>Gammaproteobacteria</taxon>
        <taxon>Lysobacterales</taxon>
        <taxon>Rhodanobacteraceae</taxon>
        <taxon>Tahibacter</taxon>
    </lineage>
</organism>
<dbReference type="GO" id="GO:0046403">
    <property type="term" value="F:polynucleotide 3'-phosphatase activity"/>
    <property type="evidence" value="ECO:0007669"/>
    <property type="project" value="TreeGrafter"/>
</dbReference>
<comment type="caution">
    <text evidence="1">The sequence shown here is derived from an EMBL/GenBank/DDBJ whole genome shotgun (WGS) entry which is preliminary data.</text>
</comment>
<dbReference type="EMBL" id="JAOVZO020000018">
    <property type="protein sequence ID" value="MDC8014347.1"/>
    <property type="molecule type" value="Genomic_DNA"/>
</dbReference>
<dbReference type="GO" id="GO:0046404">
    <property type="term" value="F:ATP-dependent polydeoxyribonucleotide 5'-hydroxyl-kinase activity"/>
    <property type="evidence" value="ECO:0007669"/>
    <property type="project" value="TreeGrafter"/>
</dbReference>
<reference evidence="1" key="1">
    <citation type="submission" date="2023-02" db="EMBL/GenBank/DDBJ databases">
        <title>Tahibacter soli sp. nov. isolated from soil.</title>
        <authorList>
            <person name="Baek J.H."/>
            <person name="Lee J.K."/>
            <person name="Choi D.G."/>
            <person name="Jeon C.O."/>
        </authorList>
    </citation>
    <scope>NUCLEOTIDE SEQUENCE</scope>
    <source>
        <strain evidence="1">BL</strain>
    </source>
</reference>
<dbReference type="PIRSF" id="PIRSF037081">
    <property type="entry name" value="P-loop_All4644_prd"/>
    <property type="match status" value="1"/>
</dbReference>
<gene>
    <name evidence="1" type="ORF">OD750_017510</name>
</gene>
<dbReference type="RefSeq" id="WP_263541983.1">
    <property type="nucleotide sequence ID" value="NZ_JAOVZO020000018.1"/>
</dbReference>
<proteinExistence type="predicted"/>
<accession>A0A9X3YL98</accession>
<dbReference type="PANTHER" id="PTHR12083">
    <property type="entry name" value="BIFUNCTIONAL POLYNUCLEOTIDE PHOSPHATASE/KINASE"/>
    <property type="match status" value="1"/>
</dbReference>
<dbReference type="GO" id="GO:0003690">
    <property type="term" value="F:double-stranded DNA binding"/>
    <property type="evidence" value="ECO:0007669"/>
    <property type="project" value="TreeGrafter"/>
</dbReference>
<sequence length="145" mass="16618">MLLIGLQATGKSSFFQRRFADTHVRLNLDMLRTRHREGVFLGACLDTGQPFVVDNTNPTREERQRYIAGARAARFRVAGYLFESRIDDALRRNAARERQVPERGLRGTSARLQLPTLDEGFDTLSFVRLVEATGEFDVSEWRDEV</sequence>
<dbReference type="InterPro" id="IPR017101">
    <property type="entry name" value="P-loop_ATP/GTP-bd_All4644_prd"/>
</dbReference>
<dbReference type="PANTHER" id="PTHR12083:SF9">
    <property type="entry name" value="BIFUNCTIONAL POLYNUCLEOTIDE PHOSPHATASE_KINASE"/>
    <property type="match status" value="1"/>
</dbReference>
<dbReference type="AlphaFoldDB" id="A0A9X3YL98"/>
<evidence type="ECO:0000313" key="1">
    <source>
        <dbReference type="EMBL" id="MDC8014347.1"/>
    </source>
</evidence>
<dbReference type="Proteomes" id="UP001139971">
    <property type="component" value="Unassembled WGS sequence"/>
</dbReference>
<dbReference type="SUPFAM" id="SSF52540">
    <property type="entry name" value="P-loop containing nucleoside triphosphate hydrolases"/>
    <property type="match status" value="1"/>
</dbReference>
<dbReference type="InterPro" id="IPR027417">
    <property type="entry name" value="P-loop_NTPase"/>
</dbReference>
<dbReference type="Pfam" id="PF13671">
    <property type="entry name" value="AAA_33"/>
    <property type="match status" value="1"/>
</dbReference>
<evidence type="ECO:0000313" key="2">
    <source>
        <dbReference type="Proteomes" id="UP001139971"/>
    </source>
</evidence>